<dbReference type="PANTHER" id="PTHR21845">
    <property type="entry name" value="TRANSMEMBRANE ANCHOR PROTEIN 1"/>
    <property type="match status" value="1"/>
</dbReference>
<keyword evidence="2" id="KW-0812">Transmembrane</keyword>
<keyword evidence="2" id="KW-0472">Membrane</keyword>
<protein>
    <recommendedName>
        <fullName evidence="3">Matrix-remodeling-associated protein 7 helical domain-containing protein</fullName>
    </recommendedName>
</protein>
<dbReference type="EMBL" id="JARKIK010000066">
    <property type="protein sequence ID" value="KAK8729945.1"/>
    <property type="molecule type" value="Genomic_DNA"/>
</dbReference>
<name>A0AAW0WD45_CHEQU</name>
<dbReference type="Pfam" id="PF25473">
    <property type="entry name" value="MXRA7_helical"/>
    <property type="match status" value="1"/>
</dbReference>
<gene>
    <name evidence="4" type="ORF">OTU49_008396</name>
</gene>
<dbReference type="EMBL" id="JARKIK010000066">
    <property type="protein sequence ID" value="KAK8729947.1"/>
    <property type="molecule type" value="Genomic_DNA"/>
</dbReference>
<evidence type="ECO:0000256" key="1">
    <source>
        <dbReference type="SAM" id="MobiDB-lite"/>
    </source>
</evidence>
<dbReference type="EMBL" id="JARKIK010000066">
    <property type="protein sequence ID" value="KAK8729939.1"/>
    <property type="molecule type" value="Genomic_DNA"/>
</dbReference>
<dbReference type="AlphaFoldDB" id="A0AAW0WD45"/>
<dbReference type="PANTHER" id="PTHR21845:SF2">
    <property type="entry name" value="MATRIX-REMODELING-ASSOCIATED PROTEIN 7"/>
    <property type="match status" value="1"/>
</dbReference>
<organism evidence="4 5">
    <name type="scientific">Cherax quadricarinatus</name>
    <name type="common">Australian red claw crayfish</name>
    <dbReference type="NCBI Taxonomy" id="27406"/>
    <lineage>
        <taxon>Eukaryota</taxon>
        <taxon>Metazoa</taxon>
        <taxon>Ecdysozoa</taxon>
        <taxon>Arthropoda</taxon>
        <taxon>Crustacea</taxon>
        <taxon>Multicrustacea</taxon>
        <taxon>Malacostraca</taxon>
        <taxon>Eumalacostraca</taxon>
        <taxon>Eucarida</taxon>
        <taxon>Decapoda</taxon>
        <taxon>Pleocyemata</taxon>
        <taxon>Astacidea</taxon>
        <taxon>Parastacoidea</taxon>
        <taxon>Parastacidae</taxon>
        <taxon>Cherax</taxon>
    </lineage>
</organism>
<dbReference type="InterPro" id="IPR057534">
    <property type="entry name" value="MXRA7_helical"/>
</dbReference>
<feature type="compositionally biased region" description="Polar residues" evidence="1">
    <location>
        <begin position="49"/>
        <end position="59"/>
    </location>
</feature>
<dbReference type="EMBL" id="JARKIK010000066">
    <property type="protein sequence ID" value="KAK8729938.1"/>
    <property type="molecule type" value="Genomic_DNA"/>
</dbReference>
<feature type="domain" description="Matrix-remodeling-associated protein 7 helical" evidence="3">
    <location>
        <begin position="104"/>
        <end position="165"/>
    </location>
</feature>
<accession>A0AAW0WD45</accession>
<feature type="transmembrane region" description="Helical" evidence="2">
    <location>
        <begin position="26"/>
        <end position="45"/>
    </location>
</feature>
<keyword evidence="5" id="KW-1185">Reference proteome</keyword>
<comment type="caution">
    <text evidence="4">The sequence shown here is derived from an EMBL/GenBank/DDBJ whole genome shotgun (WGS) entry which is preliminary data.</text>
</comment>
<evidence type="ECO:0000313" key="5">
    <source>
        <dbReference type="Proteomes" id="UP001445076"/>
    </source>
</evidence>
<feature type="compositionally biased region" description="Basic and acidic residues" evidence="1">
    <location>
        <begin position="60"/>
        <end position="69"/>
    </location>
</feature>
<keyword evidence="2" id="KW-1133">Transmembrane helix</keyword>
<evidence type="ECO:0000313" key="4">
    <source>
        <dbReference type="EMBL" id="KAK8729947.1"/>
    </source>
</evidence>
<dbReference type="InterPro" id="IPR026622">
    <property type="entry name" value="Mxra7"/>
</dbReference>
<reference evidence="4 5" key="1">
    <citation type="journal article" date="2024" name="BMC Genomics">
        <title>Genome assembly of redclaw crayfish (Cherax quadricarinatus) provides insights into its immune adaptation and hypoxia tolerance.</title>
        <authorList>
            <person name="Liu Z."/>
            <person name="Zheng J."/>
            <person name="Li H."/>
            <person name="Fang K."/>
            <person name="Wang S."/>
            <person name="He J."/>
            <person name="Zhou D."/>
            <person name="Weng S."/>
            <person name="Chi M."/>
            <person name="Gu Z."/>
            <person name="He J."/>
            <person name="Li F."/>
            <person name="Wang M."/>
        </authorList>
    </citation>
    <scope>NUCLEOTIDE SEQUENCE [LARGE SCALE GENOMIC DNA]</scope>
    <source>
        <strain evidence="4">ZL_2023a</strain>
    </source>
</reference>
<dbReference type="Proteomes" id="UP001445076">
    <property type="component" value="Unassembled WGS sequence"/>
</dbReference>
<proteinExistence type="predicted"/>
<dbReference type="EMBL" id="JARKIK010000066">
    <property type="protein sequence ID" value="KAK8729935.1"/>
    <property type="molecule type" value="Genomic_DNA"/>
</dbReference>
<sequence length="166" mass="19408">MGGYIDSQTWEAWLESYEVLWDNTSLVFVASVILSLVLVVATWLMNTPHHSSNHGQQNKGEMEKLKDIQEMNLEGDSEQELEEENEKSIEKLLEMNQCFPGEMRKVPRRVLEKTVEKQMSEEQRQAEREVQSQQLAAIFKMMQDQEDKFGQTTIDEIKDQMKLYCS</sequence>
<reference evidence="4" key="2">
    <citation type="submission" date="2024-01" db="EMBL/GenBank/DDBJ databases">
        <authorList>
            <person name="He J."/>
            <person name="Wang M."/>
            <person name="Zheng J."/>
            <person name="Liu Z."/>
        </authorList>
    </citation>
    <scope>NUCLEOTIDE SEQUENCE</scope>
    <source>
        <strain evidence="4">ZL_2023a</strain>
        <tissue evidence="4">Muscle</tissue>
    </source>
</reference>
<dbReference type="EMBL" id="JARKIK010000066">
    <property type="protein sequence ID" value="KAK8729941.1"/>
    <property type="molecule type" value="Genomic_DNA"/>
</dbReference>
<evidence type="ECO:0000256" key="2">
    <source>
        <dbReference type="SAM" id="Phobius"/>
    </source>
</evidence>
<feature type="compositionally biased region" description="Acidic residues" evidence="1">
    <location>
        <begin position="73"/>
        <end position="85"/>
    </location>
</feature>
<feature type="region of interest" description="Disordered" evidence="1">
    <location>
        <begin position="49"/>
        <end position="86"/>
    </location>
</feature>
<evidence type="ECO:0000259" key="3">
    <source>
        <dbReference type="Pfam" id="PF25473"/>
    </source>
</evidence>
<dbReference type="EMBL" id="JARKIK010000066">
    <property type="protein sequence ID" value="KAK8729944.1"/>
    <property type="molecule type" value="Genomic_DNA"/>
</dbReference>
<dbReference type="EMBL" id="JARKIK010000066">
    <property type="protein sequence ID" value="KAK8729936.1"/>
    <property type="molecule type" value="Genomic_DNA"/>
</dbReference>
<dbReference type="EMBL" id="JARKIK010000066">
    <property type="protein sequence ID" value="KAK8729942.1"/>
    <property type="molecule type" value="Genomic_DNA"/>
</dbReference>